<proteinExistence type="predicted"/>
<gene>
    <name evidence="1" type="ORF">RFN57_03330</name>
</gene>
<accession>A0ABU6LT54</accession>
<protein>
    <submittedName>
        <fullName evidence="1">DUF6233 domain-containing protein</fullName>
    </submittedName>
</protein>
<comment type="caution">
    <text evidence="1">The sequence shown here is derived from an EMBL/GenBank/DDBJ whole genome shotgun (WGS) entry which is preliminary data.</text>
</comment>
<dbReference type="InterPro" id="IPR046200">
    <property type="entry name" value="DUF6233"/>
</dbReference>
<organism evidence="1 2">
    <name type="scientific">Streptomyces violaceochromogenes</name>
    <dbReference type="NCBI Taxonomy" id="67377"/>
    <lineage>
        <taxon>Bacteria</taxon>
        <taxon>Bacillati</taxon>
        <taxon>Actinomycetota</taxon>
        <taxon>Actinomycetes</taxon>
        <taxon>Kitasatosporales</taxon>
        <taxon>Streptomycetaceae</taxon>
        <taxon>Streptomyces</taxon>
    </lineage>
</organism>
<dbReference type="EMBL" id="JAYXNZ010000002">
    <property type="protein sequence ID" value="MEC7051341.1"/>
    <property type="molecule type" value="Genomic_DNA"/>
</dbReference>
<dbReference type="RefSeq" id="WP_327785336.1">
    <property type="nucleotide sequence ID" value="NZ_JAYXNZ010000002.1"/>
</dbReference>
<dbReference type="Proteomes" id="UP001353952">
    <property type="component" value="Unassembled WGS sequence"/>
</dbReference>
<evidence type="ECO:0000313" key="1">
    <source>
        <dbReference type="EMBL" id="MEC7051341.1"/>
    </source>
</evidence>
<reference evidence="1 2" key="1">
    <citation type="submission" date="2024-01" db="EMBL/GenBank/DDBJ databases">
        <title>Genome analysis.</title>
        <authorList>
            <person name="Zhang K."/>
        </authorList>
    </citation>
    <scope>NUCLEOTIDE SEQUENCE [LARGE SCALE GENOMIC DNA]</scope>
    <source>
        <strain evidence="1 2">CGMCC 4.1753</strain>
    </source>
</reference>
<name>A0ABU6LT54_9ACTN</name>
<keyword evidence="2" id="KW-1185">Reference proteome</keyword>
<dbReference type="Pfam" id="PF19746">
    <property type="entry name" value="DUF6233"/>
    <property type="match status" value="1"/>
</dbReference>
<evidence type="ECO:0000313" key="2">
    <source>
        <dbReference type="Proteomes" id="UP001353952"/>
    </source>
</evidence>
<sequence length="112" mass="12812">MFDDLPPDLERLLTLRVWHAMWLARIDNKISDIQQREAEREHGERVQPTRPEWIVQLGIGTGRPAVQVHAGDCYAAGSRRRAINRDEARRLLASGLPACPHCQPDIDLRILD</sequence>